<organism evidence="1 2">
    <name type="scientific">Tanacetum coccineum</name>
    <dbReference type="NCBI Taxonomy" id="301880"/>
    <lineage>
        <taxon>Eukaryota</taxon>
        <taxon>Viridiplantae</taxon>
        <taxon>Streptophyta</taxon>
        <taxon>Embryophyta</taxon>
        <taxon>Tracheophyta</taxon>
        <taxon>Spermatophyta</taxon>
        <taxon>Magnoliopsida</taxon>
        <taxon>eudicotyledons</taxon>
        <taxon>Gunneridae</taxon>
        <taxon>Pentapetalae</taxon>
        <taxon>asterids</taxon>
        <taxon>campanulids</taxon>
        <taxon>Asterales</taxon>
        <taxon>Asteraceae</taxon>
        <taxon>Asteroideae</taxon>
        <taxon>Anthemideae</taxon>
        <taxon>Anthemidinae</taxon>
        <taxon>Tanacetum</taxon>
    </lineage>
</organism>
<sequence>MSFITAQQTKLGLELVPKEKSLRLKMQRKTQSWKETERTYISSCPGCIALHITYSSTIGNFCNSQQTKVQSRKTTGLDKFRLSKAQILWGMYYKMNVDYVELLWEDFTYQIDNKAHKKQEKMYYPQITPKLSYYNLTKTRQSPGETR</sequence>
<dbReference type="Proteomes" id="UP001151760">
    <property type="component" value="Unassembled WGS sequence"/>
</dbReference>
<dbReference type="EMBL" id="BQNB010013669">
    <property type="protein sequence ID" value="GJT18826.1"/>
    <property type="molecule type" value="Genomic_DNA"/>
</dbReference>
<keyword evidence="2" id="KW-1185">Reference proteome</keyword>
<reference evidence="1" key="2">
    <citation type="submission" date="2022-01" db="EMBL/GenBank/DDBJ databases">
        <authorList>
            <person name="Yamashiro T."/>
            <person name="Shiraishi A."/>
            <person name="Satake H."/>
            <person name="Nakayama K."/>
        </authorList>
    </citation>
    <scope>NUCLEOTIDE SEQUENCE</scope>
</reference>
<proteinExistence type="predicted"/>
<evidence type="ECO:0000313" key="1">
    <source>
        <dbReference type="EMBL" id="GJT18826.1"/>
    </source>
</evidence>
<reference evidence="1" key="1">
    <citation type="journal article" date="2022" name="Int. J. Mol. Sci.">
        <title>Draft Genome of Tanacetum Coccineum: Genomic Comparison of Closely Related Tanacetum-Family Plants.</title>
        <authorList>
            <person name="Yamashiro T."/>
            <person name="Shiraishi A."/>
            <person name="Nakayama K."/>
            <person name="Satake H."/>
        </authorList>
    </citation>
    <scope>NUCLEOTIDE SEQUENCE</scope>
</reference>
<name>A0ABQ5BY21_9ASTR</name>
<evidence type="ECO:0000313" key="2">
    <source>
        <dbReference type="Proteomes" id="UP001151760"/>
    </source>
</evidence>
<comment type="caution">
    <text evidence="1">The sequence shown here is derived from an EMBL/GenBank/DDBJ whole genome shotgun (WGS) entry which is preliminary data.</text>
</comment>
<accession>A0ABQ5BY21</accession>
<gene>
    <name evidence="1" type="ORF">Tco_0877532</name>
</gene>
<protein>
    <submittedName>
        <fullName evidence="1">Uncharacterized protein</fullName>
    </submittedName>
</protein>